<dbReference type="CDD" id="cd18793">
    <property type="entry name" value="SF2_C_SNF"/>
    <property type="match status" value="1"/>
</dbReference>
<dbReference type="GO" id="GO:0004386">
    <property type="term" value="F:helicase activity"/>
    <property type="evidence" value="ECO:0007669"/>
    <property type="project" value="UniProtKB-KW"/>
</dbReference>
<keyword evidence="7" id="KW-0067">ATP-binding</keyword>
<dbReference type="Gene3D" id="3.40.50.300">
    <property type="entry name" value="P-loop containing nucleotide triphosphate hydrolases"/>
    <property type="match status" value="1"/>
</dbReference>
<dbReference type="PROSITE" id="PS51192">
    <property type="entry name" value="HELICASE_ATP_BIND_1"/>
    <property type="match status" value="1"/>
</dbReference>
<name>A0A3D9INT0_9BACL</name>
<keyword evidence="2" id="KW-0479">Metal-binding</keyword>
<keyword evidence="7" id="KW-0347">Helicase</keyword>
<gene>
    <name evidence="7" type="ORF">DFP98_12667</name>
</gene>
<dbReference type="InterPro" id="IPR027417">
    <property type="entry name" value="P-loop_NTPase"/>
</dbReference>
<dbReference type="CDD" id="cd18012">
    <property type="entry name" value="DEXQc_arch_SWI2_SNF2"/>
    <property type="match status" value="1"/>
</dbReference>
<dbReference type="FunFam" id="3.40.50.300:FF:000533">
    <property type="entry name" value="Helicase, Snf2 family"/>
    <property type="match status" value="1"/>
</dbReference>
<evidence type="ECO:0000259" key="4">
    <source>
        <dbReference type="PROSITE" id="PS50966"/>
    </source>
</evidence>
<dbReference type="RefSeq" id="WP_116063753.1">
    <property type="nucleotide sequence ID" value="NZ_QRDZ01000026.1"/>
</dbReference>
<dbReference type="AlphaFoldDB" id="A0A3D9INT0"/>
<dbReference type="SMART" id="SM00487">
    <property type="entry name" value="DEXDc"/>
    <property type="match status" value="1"/>
</dbReference>
<dbReference type="PROSITE" id="PS50966">
    <property type="entry name" value="ZF_SWIM"/>
    <property type="match status" value="1"/>
</dbReference>
<dbReference type="SUPFAM" id="SSF52540">
    <property type="entry name" value="P-loop containing nucleoside triphosphate hydrolases"/>
    <property type="match status" value="2"/>
</dbReference>
<evidence type="ECO:0000256" key="1">
    <source>
        <dbReference type="ARBA" id="ARBA00022801"/>
    </source>
</evidence>
<feature type="compositionally biased region" description="Polar residues" evidence="3">
    <location>
        <begin position="124"/>
        <end position="136"/>
    </location>
</feature>
<keyword evidence="1" id="KW-0378">Hydrolase</keyword>
<keyword evidence="7" id="KW-0547">Nucleotide-binding</keyword>
<keyword evidence="2" id="KW-0862">Zinc</keyword>
<dbReference type="GO" id="GO:0008270">
    <property type="term" value="F:zinc ion binding"/>
    <property type="evidence" value="ECO:0007669"/>
    <property type="project" value="UniProtKB-KW"/>
</dbReference>
<reference evidence="7 8" key="1">
    <citation type="submission" date="2018-07" db="EMBL/GenBank/DDBJ databases">
        <title>Genomic Encyclopedia of Type Strains, Phase III (KMG-III): the genomes of soil and plant-associated and newly described type strains.</title>
        <authorList>
            <person name="Whitman W."/>
        </authorList>
    </citation>
    <scope>NUCLEOTIDE SEQUENCE [LARGE SCALE GENOMIC DNA]</scope>
    <source>
        <strain evidence="7 8">CECT 7287</strain>
    </source>
</reference>
<dbReference type="Pfam" id="PF00176">
    <property type="entry name" value="SNF2-rel_dom"/>
    <property type="match status" value="1"/>
</dbReference>
<dbReference type="EMBL" id="QRDZ01000026">
    <property type="protein sequence ID" value="RED63391.1"/>
    <property type="molecule type" value="Genomic_DNA"/>
</dbReference>
<accession>A0A3D9INT0</accession>
<evidence type="ECO:0000313" key="7">
    <source>
        <dbReference type="EMBL" id="RED63391.1"/>
    </source>
</evidence>
<feature type="region of interest" description="Disordered" evidence="3">
    <location>
        <begin position="115"/>
        <end position="138"/>
    </location>
</feature>
<dbReference type="InterPro" id="IPR000330">
    <property type="entry name" value="SNF2_N"/>
</dbReference>
<feature type="domain" description="Helicase C-terminal" evidence="6">
    <location>
        <begin position="951"/>
        <end position="1105"/>
    </location>
</feature>
<dbReference type="InterPro" id="IPR007527">
    <property type="entry name" value="Znf_SWIM"/>
</dbReference>
<keyword evidence="8" id="KW-1185">Reference proteome</keyword>
<dbReference type="Pfam" id="PF08455">
    <property type="entry name" value="SNF2_assoc"/>
    <property type="match status" value="1"/>
</dbReference>
<dbReference type="GO" id="GO:0005524">
    <property type="term" value="F:ATP binding"/>
    <property type="evidence" value="ECO:0007669"/>
    <property type="project" value="InterPro"/>
</dbReference>
<dbReference type="PROSITE" id="PS51194">
    <property type="entry name" value="HELICASE_CTER"/>
    <property type="match status" value="1"/>
</dbReference>
<dbReference type="SMART" id="SM00490">
    <property type="entry name" value="HELICc"/>
    <property type="match status" value="1"/>
</dbReference>
<dbReference type="GO" id="GO:0016787">
    <property type="term" value="F:hydrolase activity"/>
    <property type="evidence" value="ECO:0007669"/>
    <property type="project" value="UniProtKB-KW"/>
</dbReference>
<dbReference type="OrthoDB" id="9760715at2"/>
<feature type="domain" description="SWIM-type" evidence="4">
    <location>
        <begin position="54"/>
        <end position="94"/>
    </location>
</feature>
<dbReference type="InterPro" id="IPR013663">
    <property type="entry name" value="Helicase_SWF/SNF/SWI_bac"/>
</dbReference>
<evidence type="ECO:0000259" key="5">
    <source>
        <dbReference type="PROSITE" id="PS51192"/>
    </source>
</evidence>
<protein>
    <submittedName>
        <fullName evidence="7">SNF2 family DNA or RNA helicase</fullName>
    </submittedName>
</protein>
<sequence>MSFQLTKKKIKTMCGAYSYERGEVDCRAGKVTIADYDPALRICTATVKGTHSRFRVDIRADDNGDIRTDCECLNLNLSASQSCRHIAATLLSLYELQQSGQLAGADKSPISATQSVARPKRLNQPGQPSFPDSTRASGAPTDAALTTVMLDLFDTKPVRPSRASTIFDAREPLSVEFIVSLFHYGFRKNMFSIELRVGSKRTYVVPKLREFLDRIALREQYECSRYFTYDPELHCFHETNDAIIRQLIELHRNEKMYRDTSGGFAAHTTPAGGDRTLLIPPSVWEELAPLLTQASSVRLEYDGFSYEGLRFSDMPMPLLFELEQDGGFAGAEPSGYRLNVQGLDRLIVLESYGLVLTDGALLKLKPEPCRRLSELQKMLANARDAHTIRVSSEQMAPFMEKVVPGLMGLGSVRLSQAVSEQVVQAPLKAKLYLDRVRDRLLAGLEFHYGEIVINPLDNARAGRGINRILMRESDKEARILDLMEQANFMKTESGYFMEDEEGQYDFLYHIIPQLEQLLKVYATTAIKIRLHVGHAPPRIRVDVDERTNWLECKFELDGVPVTEIRNLIQSLSDKRRYYKLPNGALMPLETPDYEAINRFIAVMKVDKGSLTGAEFQLPAVRGLHLIDGDNRDPVLKLGKSLRSLLDNMRNPDSLDFPVPESLDGIMRDYQKFGYQWLRTLAHYRFGGILADDMGLGKTLQSIAYLVSVLPEIRDRRQPAVIVCPASLSYNWLNELRKFAPEVRAVVGDGDKIERSRILEQLSQVDVLITSYPLLRRDVDSYAERYFHTLILDEAQAVKNYATQTAQSVKALQARYRFALTGTPIENSLEELWSICDIVFPELFQDRETFSELSREAVAKRIRPFLLRRLKTDVLAELPEKIESVQPSVLLPEQKKLYLSYLAKLRKETLKHLDEEGFGRSRIKILAGLTRLRQLCCHPALFVEGYEGGSAKFEQLMELIEECRDAGKRMLVFSQFTEMLGMVARELGYQGVPFFYLDGQTPAAERVDLCSRFNDGEREVFLISLKAGGTGLNLTGADTVILYDLWWNPAVEQQAADRAHRMGQKNVVQVLRLIAQDTVEEKMYALQQRKKHLIDEVIQPGQEALSSITEEDIRELLTIPTI</sequence>
<dbReference type="Gene3D" id="3.40.50.10810">
    <property type="entry name" value="Tandem AAA-ATPase domain"/>
    <property type="match status" value="1"/>
</dbReference>
<dbReference type="Pfam" id="PF00271">
    <property type="entry name" value="Helicase_C"/>
    <property type="match status" value="1"/>
</dbReference>
<evidence type="ECO:0000313" key="8">
    <source>
        <dbReference type="Proteomes" id="UP000256977"/>
    </source>
</evidence>
<feature type="domain" description="Helicase ATP-binding" evidence="5">
    <location>
        <begin position="678"/>
        <end position="841"/>
    </location>
</feature>
<organism evidence="7 8">
    <name type="scientific">Cohnella phaseoli</name>
    <dbReference type="NCBI Taxonomy" id="456490"/>
    <lineage>
        <taxon>Bacteria</taxon>
        <taxon>Bacillati</taxon>
        <taxon>Bacillota</taxon>
        <taxon>Bacilli</taxon>
        <taxon>Bacillales</taxon>
        <taxon>Paenibacillaceae</taxon>
        <taxon>Cohnella</taxon>
    </lineage>
</organism>
<dbReference type="PANTHER" id="PTHR10799">
    <property type="entry name" value="SNF2/RAD54 HELICASE FAMILY"/>
    <property type="match status" value="1"/>
</dbReference>
<evidence type="ECO:0000256" key="2">
    <source>
        <dbReference type="PROSITE-ProRule" id="PRU00325"/>
    </source>
</evidence>
<dbReference type="InterPro" id="IPR038718">
    <property type="entry name" value="SNF2-like_sf"/>
</dbReference>
<comment type="caution">
    <text evidence="7">The sequence shown here is derived from an EMBL/GenBank/DDBJ whole genome shotgun (WGS) entry which is preliminary data.</text>
</comment>
<dbReference type="InterPro" id="IPR001650">
    <property type="entry name" value="Helicase_C-like"/>
</dbReference>
<dbReference type="Proteomes" id="UP000256977">
    <property type="component" value="Unassembled WGS sequence"/>
</dbReference>
<proteinExistence type="predicted"/>
<evidence type="ECO:0000259" key="6">
    <source>
        <dbReference type="PROSITE" id="PS51194"/>
    </source>
</evidence>
<keyword evidence="2" id="KW-0863">Zinc-finger</keyword>
<dbReference type="InterPro" id="IPR049730">
    <property type="entry name" value="SNF2/RAD54-like_C"/>
</dbReference>
<dbReference type="InterPro" id="IPR014001">
    <property type="entry name" value="Helicase_ATP-bd"/>
</dbReference>
<evidence type="ECO:0000256" key="3">
    <source>
        <dbReference type="SAM" id="MobiDB-lite"/>
    </source>
</evidence>